<feature type="compositionally biased region" description="Low complexity" evidence="1">
    <location>
        <begin position="277"/>
        <end position="289"/>
    </location>
</feature>
<evidence type="ECO:0000313" key="4">
    <source>
        <dbReference type="EMBL" id="GEL28940.1"/>
    </source>
</evidence>
<feature type="chain" id="PRO_5021898144" description="DUF5776 domain-containing protein" evidence="2">
    <location>
        <begin position="32"/>
        <end position="458"/>
    </location>
</feature>
<dbReference type="AlphaFoldDB" id="A0A511DVS1"/>
<keyword evidence="5" id="KW-1185">Reference proteome</keyword>
<name>A0A511DVS1_LENKE</name>
<evidence type="ECO:0000256" key="2">
    <source>
        <dbReference type="SAM" id="SignalP"/>
    </source>
</evidence>
<dbReference type="GeneID" id="96768101"/>
<gene>
    <name evidence="4" type="ORF">LKE01_17600</name>
</gene>
<feature type="signal peptide" evidence="2">
    <location>
        <begin position="1"/>
        <end position="31"/>
    </location>
</feature>
<feature type="region of interest" description="Disordered" evidence="1">
    <location>
        <begin position="268"/>
        <end position="295"/>
    </location>
</feature>
<evidence type="ECO:0000256" key="1">
    <source>
        <dbReference type="SAM" id="MobiDB-lite"/>
    </source>
</evidence>
<dbReference type="Proteomes" id="UP000321893">
    <property type="component" value="Unassembled WGS sequence"/>
</dbReference>
<keyword evidence="2" id="KW-0732">Signal</keyword>
<protein>
    <recommendedName>
        <fullName evidence="3">DUF5776 domain-containing protein</fullName>
    </recommendedName>
</protein>
<dbReference type="InterPro" id="IPR044081">
    <property type="entry name" value="DUF5776"/>
</dbReference>
<dbReference type="STRING" id="1423764.FC95_GL002048"/>
<evidence type="ECO:0000313" key="5">
    <source>
        <dbReference type="Proteomes" id="UP000321893"/>
    </source>
</evidence>
<sequence>MTKRLNKIGLWMLAVGALLLTLVVGGLNAQADVDPNGAEATINIIDTKGNVLKAPEKITYGPDLKNKNVTVPGYPVSETLRNVEIAYDNPALTVLYKSSKYTANEKDQALDAYQTFIPSQNLDPSNTRITKEELAAEDGPYKIQCTTMSDGLAKFMDFMAIGIAFYKSENVNFEYLNLGMVPTSFTVIYDYQEATMPVEYVNDNNGQVVKKDTITGFLGKKADYTPVAPSGYQLVSSKAVSYDLSSKTNAKMVIHVVPIRVAPVNPTPVTPTPVTPPTNDNWNPTTPKPADGKTGLPNYAEAKKSAIYAIKPIYMYSSPNFTKSDRIAKYPMKTRLNRPMFVITGYARSNNGALRYKVRDVNHGSKTAGKVGYITANRKYVESVYYKSIPKSKKITVISKKGVNAYRHANLTGKTAHYKKGAHLRVTKLVKHNLTTRYQLPNGRYVTANKLLVIQGTY</sequence>
<proteinExistence type="predicted"/>
<accession>A0A511DVS1</accession>
<dbReference type="RefSeq" id="WP_162259779.1">
    <property type="nucleotide sequence ID" value="NZ_CABMMA010000001.1"/>
</dbReference>
<dbReference type="EMBL" id="BJVK01000027">
    <property type="protein sequence ID" value="GEL28940.1"/>
    <property type="molecule type" value="Genomic_DNA"/>
</dbReference>
<feature type="domain" description="DUF5776" evidence="3">
    <location>
        <begin position="385"/>
        <end position="453"/>
    </location>
</feature>
<dbReference type="Pfam" id="PF19087">
    <property type="entry name" value="DUF5776"/>
    <property type="match status" value="1"/>
</dbReference>
<organism evidence="4 5">
    <name type="scientific">Lentilactobacillus kefiri</name>
    <name type="common">Lactobacillus kefiri</name>
    <dbReference type="NCBI Taxonomy" id="33962"/>
    <lineage>
        <taxon>Bacteria</taxon>
        <taxon>Bacillati</taxon>
        <taxon>Bacillota</taxon>
        <taxon>Bacilli</taxon>
        <taxon>Lactobacillales</taxon>
        <taxon>Lactobacillaceae</taxon>
        <taxon>Lentilactobacillus</taxon>
    </lineage>
</organism>
<comment type="caution">
    <text evidence="4">The sequence shown here is derived from an EMBL/GenBank/DDBJ whole genome shotgun (WGS) entry which is preliminary data.</text>
</comment>
<evidence type="ECO:0000259" key="3">
    <source>
        <dbReference type="Pfam" id="PF19087"/>
    </source>
</evidence>
<reference evidence="4" key="1">
    <citation type="submission" date="2019-07" db="EMBL/GenBank/DDBJ databases">
        <title>Whole genome shotgun sequence of Lactobacillus kefiri NBRC 15888.</title>
        <authorList>
            <person name="Hosoyama A."/>
            <person name="Uohara A."/>
            <person name="Ohji S."/>
            <person name="Ichikawa N."/>
        </authorList>
    </citation>
    <scope>NUCLEOTIDE SEQUENCE [LARGE SCALE GENOMIC DNA]</scope>
    <source>
        <strain evidence="4">NBRC 15888</strain>
    </source>
</reference>
<dbReference type="Gene3D" id="3.10.20.320">
    <property type="entry name" value="Putative peptidoglycan bound protein (lpxtg motif)"/>
    <property type="match status" value="1"/>
</dbReference>